<sequence length="105" mass="12408">MKFLHFWFHLHPIKVFVSPFVFFSSKVLVKFYLTVSLKVWGSPFEWHRCSSREFGLRSNGKIQGVVRWKSGLSEYRHSLELCVFKGFNLFPSTKRGTSLFRVRSS</sequence>
<keyword evidence="2" id="KW-1185">Reference proteome</keyword>
<dbReference type="EMBL" id="JBBPBN010001071">
    <property type="protein sequence ID" value="KAK8480036.1"/>
    <property type="molecule type" value="Genomic_DNA"/>
</dbReference>
<accession>A0ABR1ZHU7</accession>
<proteinExistence type="predicted"/>
<organism evidence="1 2">
    <name type="scientific">Hibiscus sabdariffa</name>
    <name type="common">roselle</name>
    <dbReference type="NCBI Taxonomy" id="183260"/>
    <lineage>
        <taxon>Eukaryota</taxon>
        <taxon>Viridiplantae</taxon>
        <taxon>Streptophyta</taxon>
        <taxon>Embryophyta</taxon>
        <taxon>Tracheophyta</taxon>
        <taxon>Spermatophyta</taxon>
        <taxon>Magnoliopsida</taxon>
        <taxon>eudicotyledons</taxon>
        <taxon>Gunneridae</taxon>
        <taxon>Pentapetalae</taxon>
        <taxon>rosids</taxon>
        <taxon>malvids</taxon>
        <taxon>Malvales</taxon>
        <taxon>Malvaceae</taxon>
        <taxon>Malvoideae</taxon>
        <taxon>Hibiscus</taxon>
    </lineage>
</organism>
<evidence type="ECO:0000313" key="1">
    <source>
        <dbReference type="EMBL" id="KAK8480036.1"/>
    </source>
</evidence>
<gene>
    <name evidence="1" type="ORF">V6N11_020982</name>
</gene>
<reference evidence="1 2" key="1">
    <citation type="journal article" date="2024" name="G3 (Bethesda)">
        <title>Genome assembly of Hibiscus sabdariffa L. provides insights into metabolisms of medicinal natural products.</title>
        <authorList>
            <person name="Kim T."/>
        </authorList>
    </citation>
    <scope>NUCLEOTIDE SEQUENCE [LARGE SCALE GENOMIC DNA]</scope>
    <source>
        <strain evidence="1">TK-2024</strain>
        <tissue evidence="1">Old leaves</tissue>
    </source>
</reference>
<dbReference type="Proteomes" id="UP001396334">
    <property type="component" value="Unassembled WGS sequence"/>
</dbReference>
<comment type="caution">
    <text evidence="1">The sequence shown here is derived from an EMBL/GenBank/DDBJ whole genome shotgun (WGS) entry which is preliminary data.</text>
</comment>
<name>A0ABR1ZHU7_9ROSI</name>
<protein>
    <submittedName>
        <fullName evidence="1">Uncharacterized protein</fullName>
    </submittedName>
</protein>
<evidence type="ECO:0000313" key="2">
    <source>
        <dbReference type="Proteomes" id="UP001396334"/>
    </source>
</evidence>